<dbReference type="Gene3D" id="3.90.79.10">
    <property type="entry name" value="Nucleoside Triphosphate Pyrophosphohydrolase"/>
    <property type="match status" value="1"/>
</dbReference>
<dbReference type="PROSITE" id="PS51462">
    <property type="entry name" value="NUDIX"/>
    <property type="match status" value="1"/>
</dbReference>
<dbReference type="PANTHER" id="PTHR11839">
    <property type="entry name" value="UDP/ADP-SUGAR PYROPHOSPHATASE"/>
    <property type="match status" value="1"/>
</dbReference>
<evidence type="ECO:0000256" key="9">
    <source>
        <dbReference type="ARBA" id="ARBA00030162"/>
    </source>
</evidence>
<evidence type="ECO:0000259" key="13">
    <source>
        <dbReference type="PROSITE" id="PS51462"/>
    </source>
</evidence>
<evidence type="ECO:0000256" key="12">
    <source>
        <dbReference type="ARBA" id="ARBA00049546"/>
    </source>
</evidence>
<keyword evidence="5" id="KW-0479">Metal-binding</keyword>
<proteinExistence type="inferred from homology"/>
<dbReference type="EMBL" id="JAGINP010000017">
    <property type="protein sequence ID" value="MBP2294732.1"/>
    <property type="molecule type" value="Genomic_DNA"/>
</dbReference>
<evidence type="ECO:0000256" key="4">
    <source>
        <dbReference type="ARBA" id="ARBA00013297"/>
    </source>
</evidence>
<evidence type="ECO:0000256" key="11">
    <source>
        <dbReference type="ARBA" id="ARBA00033056"/>
    </source>
</evidence>
<evidence type="ECO:0000313" key="15">
    <source>
        <dbReference type="Proteomes" id="UP000781958"/>
    </source>
</evidence>
<sequence length="208" mass="23155">MSDRGIGNHPDIDVVEKKTAYDGYLQIDVYRLRHKKFDGGWTDLLPPREVCVRGQAVGVLLYDPDRDSVVLIEQFRVAAAAAGGPAWLTEIVAGLLDEGETPEDVARREAREEAGCTVQEIETICDYFPSPGAYDEHVTVFCGRVDSGGIGGIGGLEEEHEDIRISVVPADESIRLLDENRLNNSIAIIALGWFARHRERLRAQWRRV</sequence>
<keyword evidence="6 14" id="KW-0378">Hydrolase</keyword>
<reference evidence="14 15" key="1">
    <citation type="submission" date="2021-03" db="EMBL/GenBank/DDBJ databases">
        <title>Genomic Encyclopedia of Type Strains, Phase III (KMG-III): the genomes of soil and plant-associated and newly described type strains.</title>
        <authorList>
            <person name="Whitman W."/>
        </authorList>
    </citation>
    <scope>NUCLEOTIDE SEQUENCE [LARGE SCALE GENOMIC DNA]</scope>
    <source>
        <strain evidence="14 15">IMMIB AFH-6</strain>
    </source>
</reference>
<dbReference type="RefSeq" id="WP_209769016.1">
    <property type="nucleotide sequence ID" value="NZ_JAGINP010000017.1"/>
</dbReference>
<evidence type="ECO:0000256" key="2">
    <source>
        <dbReference type="ARBA" id="ARBA00007482"/>
    </source>
</evidence>
<evidence type="ECO:0000256" key="5">
    <source>
        <dbReference type="ARBA" id="ARBA00022723"/>
    </source>
</evidence>
<protein>
    <recommendedName>
        <fullName evidence="4">ADP-ribose pyrophosphatase</fullName>
        <ecNumber evidence="3">3.6.1.13</ecNumber>
    </recommendedName>
    <alternativeName>
        <fullName evidence="9">ADP-ribose diphosphatase</fullName>
    </alternativeName>
    <alternativeName>
        <fullName evidence="11">ADP-ribose phosphohydrolase</fullName>
    </alternativeName>
    <alternativeName>
        <fullName evidence="10">Adenosine diphosphoribose pyrophosphatase</fullName>
    </alternativeName>
</protein>
<comment type="function">
    <text evidence="8">Acts on ADP-mannose and ADP-glucose as well as ADP-ribose. Prevents glycogen biosynthesis. The reaction catalyzed by this enzyme is a limiting step of the gluconeogenic process.</text>
</comment>
<evidence type="ECO:0000256" key="3">
    <source>
        <dbReference type="ARBA" id="ARBA00012453"/>
    </source>
</evidence>
<gene>
    <name evidence="14" type="ORF">J2851_004522</name>
</gene>
<comment type="similarity">
    <text evidence="2">Belongs to the Nudix hydrolase family. NudF subfamily.</text>
</comment>
<keyword evidence="7" id="KW-0460">Magnesium</keyword>
<dbReference type="SUPFAM" id="SSF55811">
    <property type="entry name" value="Nudix"/>
    <property type="match status" value="1"/>
</dbReference>
<dbReference type="PANTHER" id="PTHR11839:SF5">
    <property type="entry name" value="ADP-RIBOSE PYROPHOSPHATASE"/>
    <property type="match status" value="1"/>
</dbReference>
<evidence type="ECO:0000256" key="6">
    <source>
        <dbReference type="ARBA" id="ARBA00022801"/>
    </source>
</evidence>
<evidence type="ECO:0000256" key="7">
    <source>
        <dbReference type="ARBA" id="ARBA00022842"/>
    </source>
</evidence>
<dbReference type="InterPro" id="IPR000086">
    <property type="entry name" value="NUDIX_hydrolase_dom"/>
</dbReference>
<dbReference type="NCBIfam" id="TIGR00052">
    <property type="entry name" value="nudix-type nucleoside diphosphatase, YffH/AdpP family"/>
    <property type="match status" value="1"/>
</dbReference>
<dbReference type="InterPro" id="IPR020084">
    <property type="entry name" value="NUDIX_hydrolase_CS"/>
</dbReference>
<dbReference type="InterPro" id="IPR015797">
    <property type="entry name" value="NUDIX_hydrolase-like_dom_sf"/>
</dbReference>
<comment type="cofactor">
    <cofactor evidence="1">
        <name>Mg(2+)</name>
        <dbReference type="ChEBI" id="CHEBI:18420"/>
    </cofactor>
</comment>
<comment type="catalytic activity">
    <reaction evidence="12">
        <text>ADP-D-ribose + H2O = D-ribose 5-phosphate + AMP + 2 H(+)</text>
        <dbReference type="Rhea" id="RHEA:10412"/>
        <dbReference type="ChEBI" id="CHEBI:15377"/>
        <dbReference type="ChEBI" id="CHEBI:15378"/>
        <dbReference type="ChEBI" id="CHEBI:57967"/>
        <dbReference type="ChEBI" id="CHEBI:78346"/>
        <dbReference type="ChEBI" id="CHEBI:456215"/>
        <dbReference type="EC" id="3.6.1.13"/>
    </reaction>
</comment>
<evidence type="ECO:0000256" key="1">
    <source>
        <dbReference type="ARBA" id="ARBA00001946"/>
    </source>
</evidence>
<name>A0ABS4SQK2_9PROT</name>
<feature type="domain" description="Nudix hydrolase" evidence="13">
    <location>
        <begin position="52"/>
        <end position="190"/>
    </location>
</feature>
<dbReference type="GO" id="GO:0047631">
    <property type="term" value="F:ADP-ribose diphosphatase activity"/>
    <property type="evidence" value="ECO:0007669"/>
    <property type="project" value="UniProtKB-EC"/>
</dbReference>
<evidence type="ECO:0000256" key="10">
    <source>
        <dbReference type="ARBA" id="ARBA00030308"/>
    </source>
</evidence>
<dbReference type="CDD" id="cd24155">
    <property type="entry name" value="NUDIX_ADPRase"/>
    <property type="match status" value="1"/>
</dbReference>
<comment type="caution">
    <text evidence="14">The sequence shown here is derived from an EMBL/GenBank/DDBJ whole genome shotgun (WGS) entry which is preliminary data.</text>
</comment>
<dbReference type="Proteomes" id="UP000781958">
    <property type="component" value="Unassembled WGS sequence"/>
</dbReference>
<evidence type="ECO:0000256" key="8">
    <source>
        <dbReference type="ARBA" id="ARBA00025164"/>
    </source>
</evidence>
<dbReference type="InterPro" id="IPR004385">
    <property type="entry name" value="NDP_pyrophosphatase"/>
</dbReference>
<keyword evidence="15" id="KW-1185">Reference proteome</keyword>
<evidence type="ECO:0000313" key="14">
    <source>
        <dbReference type="EMBL" id="MBP2294732.1"/>
    </source>
</evidence>
<dbReference type="PROSITE" id="PS00893">
    <property type="entry name" value="NUDIX_BOX"/>
    <property type="match status" value="1"/>
</dbReference>
<dbReference type="Pfam" id="PF00293">
    <property type="entry name" value="NUDIX"/>
    <property type="match status" value="1"/>
</dbReference>
<organism evidence="14 15">
    <name type="scientific">Azospirillum rugosum</name>
    <dbReference type="NCBI Taxonomy" id="416170"/>
    <lineage>
        <taxon>Bacteria</taxon>
        <taxon>Pseudomonadati</taxon>
        <taxon>Pseudomonadota</taxon>
        <taxon>Alphaproteobacteria</taxon>
        <taxon>Rhodospirillales</taxon>
        <taxon>Azospirillaceae</taxon>
        <taxon>Azospirillum</taxon>
    </lineage>
</organism>
<accession>A0ABS4SQK2</accession>
<dbReference type="EC" id="3.6.1.13" evidence="3"/>